<feature type="compositionally biased region" description="Polar residues" evidence="9">
    <location>
        <begin position="45"/>
        <end position="55"/>
    </location>
</feature>
<keyword evidence="13" id="KW-1185">Reference proteome</keyword>
<evidence type="ECO:0000259" key="11">
    <source>
        <dbReference type="PROSITE" id="PS50850"/>
    </source>
</evidence>
<comment type="caution">
    <text evidence="12">The sequence shown here is derived from an EMBL/GenBank/DDBJ whole genome shotgun (WGS) entry which is preliminary data.</text>
</comment>
<dbReference type="PROSITE" id="PS50850">
    <property type="entry name" value="MFS"/>
    <property type="match status" value="1"/>
</dbReference>
<feature type="transmembrane region" description="Helical" evidence="10">
    <location>
        <begin position="161"/>
        <end position="183"/>
    </location>
</feature>
<dbReference type="Gene3D" id="1.20.1250.20">
    <property type="entry name" value="MFS general substrate transporter like domains"/>
    <property type="match status" value="1"/>
</dbReference>
<dbReference type="NCBIfam" id="TIGR00879">
    <property type="entry name" value="SP"/>
    <property type="match status" value="1"/>
</dbReference>
<keyword evidence="6 10" id="KW-1133">Transmembrane helix</keyword>
<keyword evidence="5 10" id="KW-0812">Transmembrane</keyword>
<reference evidence="12 13" key="1">
    <citation type="journal article" date="2024" name="G3 (Bethesda)">
        <title>Genome assembly of Hibiscus sabdariffa L. provides insights into metabolisms of medicinal natural products.</title>
        <authorList>
            <person name="Kim T."/>
        </authorList>
    </citation>
    <scope>NUCLEOTIDE SEQUENCE [LARGE SCALE GENOMIC DNA]</scope>
    <source>
        <strain evidence="12">TK-2024</strain>
        <tissue evidence="12">Old leaves</tissue>
    </source>
</reference>
<dbReference type="Pfam" id="PF00083">
    <property type="entry name" value="Sugar_tr"/>
    <property type="match status" value="1"/>
</dbReference>
<feature type="transmembrane region" description="Helical" evidence="10">
    <location>
        <begin position="525"/>
        <end position="545"/>
    </location>
</feature>
<gene>
    <name evidence="12" type="ORF">V6N11_016974</name>
</gene>
<comment type="similarity">
    <text evidence="2 8">Belongs to the major facilitator superfamily. Sugar transporter (TC 2.A.1.1) family.</text>
</comment>
<organism evidence="12 13">
    <name type="scientific">Hibiscus sabdariffa</name>
    <name type="common">roselle</name>
    <dbReference type="NCBI Taxonomy" id="183260"/>
    <lineage>
        <taxon>Eukaryota</taxon>
        <taxon>Viridiplantae</taxon>
        <taxon>Streptophyta</taxon>
        <taxon>Embryophyta</taxon>
        <taxon>Tracheophyta</taxon>
        <taxon>Spermatophyta</taxon>
        <taxon>Magnoliopsida</taxon>
        <taxon>eudicotyledons</taxon>
        <taxon>Gunneridae</taxon>
        <taxon>Pentapetalae</taxon>
        <taxon>rosids</taxon>
        <taxon>malvids</taxon>
        <taxon>Malvales</taxon>
        <taxon>Malvaceae</taxon>
        <taxon>Malvoideae</taxon>
        <taxon>Hibiscus</taxon>
    </lineage>
</organism>
<feature type="transmembrane region" description="Helical" evidence="10">
    <location>
        <begin position="282"/>
        <end position="299"/>
    </location>
</feature>
<feature type="transmembrane region" description="Helical" evidence="10">
    <location>
        <begin position="122"/>
        <end position="141"/>
    </location>
</feature>
<feature type="domain" description="Major facilitator superfamily (MFS) profile" evidence="11">
    <location>
        <begin position="130"/>
        <end position="549"/>
    </location>
</feature>
<evidence type="ECO:0000256" key="4">
    <source>
        <dbReference type="ARBA" id="ARBA00022597"/>
    </source>
</evidence>
<dbReference type="PROSITE" id="PS00216">
    <property type="entry name" value="SUGAR_TRANSPORT_1"/>
    <property type="match status" value="1"/>
</dbReference>
<accession>A0ABR2TX46</accession>
<evidence type="ECO:0000256" key="5">
    <source>
        <dbReference type="ARBA" id="ARBA00022692"/>
    </source>
</evidence>
<comment type="subcellular location">
    <subcellularLocation>
        <location evidence="1">Membrane</location>
        <topology evidence="1">Multi-pass membrane protein</topology>
    </subcellularLocation>
</comment>
<dbReference type="EMBL" id="JBBPBN010000004">
    <property type="protein sequence ID" value="KAK9041886.1"/>
    <property type="molecule type" value="Genomic_DNA"/>
</dbReference>
<dbReference type="InterPro" id="IPR020846">
    <property type="entry name" value="MFS_dom"/>
</dbReference>
<dbReference type="PRINTS" id="PR00171">
    <property type="entry name" value="SUGRTRNSPORT"/>
</dbReference>
<evidence type="ECO:0000256" key="6">
    <source>
        <dbReference type="ARBA" id="ARBA00022989"/>
    </source>
</evidence>
<evidence type="ECO:0000256" key="3">
    <source>
        <dbReference type="ARBA" id="ARBA00022448"/>
    </source>
</evidence>
<sequence length="567" mass="61084">MQSSVYDVTTPSPKMGEFPFSNVLHESIEAETSGEENRAAKVHQKLQTSPANPHPSSLLPGSFWISQSSSSFQFDLCSPDLDQEKQNMEKSEMLEGLVTGRPVIDEAATSIRDGCDHNGSSSVTVTVIFSTLVAISGAYAFGNAVGYSSPVKSGITEDLGLSLAEYAVFSSILTVGGMLGAACSGKMADLLGRRGAMGISEVFCITGWLAIVFSKDALWLDLGRLLVGCGSGVLCYVIPLYVSEIATKNVRGAFALLFSVMLCCGKAVMFVVGSVINWRNSALIGVIPCVLQLIGVFFIPESPRWLAKANETKEFEATLRRLRGEKVDISQEATDIRLYTEYMKQISDGGLLNLFQKRYANPLIVGVGLMVFQQIGGLNGFSYYTSFIFESAGFPSKVGSIVVAVLQILMAILGVLFIDKSGRRPLLLMSAGGACLGCVITGLSFFLQDFHASKDLTATLVIIGVLVFLLSFDLGMGGIPWIIVSEIFPINIKGSGGSLVNLINWASSWVVSYTFTFLFEWNSAGTFFIFGFIGGVGIMFIGKLVPETTRGITNMPMTRNPCIIDRT</sequence>
<evidence type="ECO:0000256" key="2">
    <source>
        <dbReference type="ARBA" id="ARBA00010992"/>
    </source>
</evidence>
<evidence type="ECO:0000256" key="7">
    <source>
        <dbReference type="ARBA" id="ARBA00023136"/>
    </source>
</evidence>
<feature type="region of interest" description="Disordered" evidence="9">
    <location>
        <begin position="31"/>
        <end position="58"/>
    </location>
</feature>
<protein>
    <recommendedName>
        <fullName evidence="11">Major facilitator superfamily (MFS) profile domain-containing protein</fullName>
    </recommendedName>
</protein>
<dbReference type="InterPro" id="IPR003663">
    <property type="entry name" value="Sugar/inositol_transpt"/>
</dbReference>
<keyword evidence="7 10" id="KW-0472">Membrane</keyword>
<keyword evidence="3 8" id="KW-0813">Transport</keyword>
<dbReference type="PANTHER" id="PTHR48021">
    <property type="match status" value="1"/>
</dbReference>
<evidence type="ECO:0000313" key="12">
    <source>
        <dbReference type="EMBL" id="KAK9041886.1"/>
    </source>
</evidence>
<feature type="transmembrane region" description="Helical" evidence="10">
    <location>
        <begin position="359"/>
        <end position="378"/>
    </location>
</feature>
<dbReference type="SUPFAM" id="SSF103473">
    <property type="entry name" value="MFS general substrate transporter"/>
    <property type="match status" value="1"/>
</dbReference>
<feature type="transmembrane region" description="Helical" evidence="10">
    <location>
        <begin position="459"/>
        <end position="484"/>
    </location>
</feature>
<dbReference type="InterPro" id="IPR005828">
    <property type="entry name" value="MFS_sugar_transport-like"/>
</dbReference>
<evidence type="ECO:0000256" key="1">
    <source>
        <dbReference type="ARBA" id="ARBA00004141"/>
    </source>
</evidence>
<proteinExistence type="inferred from homology"/>
<evidence type="ECO:0000256" key="8">
    <source>
        <dbReference type="RuleBase" id="RU003346"/>
    </source>
</evidence>
<feature type="transmembrane region" description="Helical" evidence="10">
    <location>
        <begin position="195"/>
        <end position="213"/>
    </location>
</feature>
<dbReference type="InterPro" id="IPR044775">
    <property type="entry name" value="MFS_ERD6/Tret1-like"/>
</dbReference>
<dbReference type="InterPro" id="IPR036259">
    <property type="entry name" value="MFS_trans_sf"/>
</dbReference>
<evidence type="ECO:0000313" key="13">
    <source>
        <dbReference type="Proteomes" id="UP001396334"/>
    </source>
</evidence>
<dbReference type="Proteomes" id="UP001396334">
    <property type="component" value="Unassembled WGS sequence"/>
</dbReference>
<evidence type="ECO:0000256" key="10">
    <source>
        <dbReference type="SAM" id="Phobius"/>
    </source>
</evidence>
<dbReference type="InterPro" id="IPR050549">
    <property type="entry name" value="MFS_Trehalose_Transporter"/>
</dbReference>
<dbReference type="InterPro" id="IPR005829">
    <property type="entry name" value="Sugar_transporter_CS"/>
</dbReference>
<keyword evidence="4" id="KW-0762">Sugar transport</keyword>
<evidence type="ECO:0000256" key="9">
    <source>
        <dbReference type="SAM" id="MobiDB-lite"/>
    </source>
</evidence>
<feature type="transmembrane region" description="Helical" evidence="10">
    <location>
        <begin position="225"/>
        <end position="242"/>
    </location>
</feature>
<feature type="transmembrane region" description="Helical" evidence="10">
    <location>
        <begin position="425"/>
        <end position="447"/>
    </location>
</feature>
<feature type="transmembrane region" description="Helical" evidence="10">
    <location>
        <begin position="496"/>
        <end position="519"/>
    </location>
</feature>
<dbReference type="PANTHER" id="PTHR48021:SF15">
    <property type="entry name" value="SUGAR TRANSPORTER ERD6-LIKE 15 ISOFORM X1"/>
    <property type="match status" value="1"/>
</dbReference>
<feature type="transmembrane region" description="Helical" evidence="10">
    <location>
        <begin position="254"/>
        <end position="276"/>
    </location>
</feature>
<feature type="transmembrane region" description="Helical" evidence="10">
    <location>
        <begin position="398"/>
        <end position="418"/>
    </location>
</feature>
<dbReference type="CDD" id="cd17358">
    <property type="entry name" value="MFS_GLUT6_8_Class3_like"/>
    <property type="match status" value="1"/>
</dbReference>
<name>A0ABR2TX46_9ROSI</name>